<accession>A0ACC6M3B9</accession>
<protein>
    <submittedName>
        <fullName evidence="1">Uncharacterized protein</fullName>
    </submittedName>
</protein>
<keyword evidence="2" id="KW-1185">Reference proteome</keyword>
<reference evidence="1" key="1">
    <citation type="submission" date="2023-11" db="EMBL/GenBank/DDBJ databases">
        <title>Gracilibacillus pellucida a moderately halophilic bacterium isolated from saline soil in Xinjiang province.</title>
        <authorList>
            <person name="Zhang Z."/>
            <person name="Tan F."/>
            <person name="Wang Y."/>
            <person name="Xia M."/>
        </authorList>
    </citation>
    <scope>NUCLEOTIDE SEQUENCE</scope>
    <source>
        <strain evidence="1">S3-1-1</strain>
    </source>
</reference>
<name>A0ACC6M3B9_9BACI</name>
<organism evidence="1 2">
    <name type="scientific">Gracilibacillus pellucidus</name>
    <dbReference type="NCBI Taxonomy" id="3095368"/>
    <lineage>
        <taxon>Bacteria</taxon>
        <taxon>Bacillati</taxon>
        <taxon>Bacillota</taxon>
        <taxon>Bacilli</taxon>
        <taxon>Bacillales</taxon>
        <taxon>Bacillaceae</taxon>
        <taxon>Gracilibacillus</taxon>
    </lineage>
</organism>
<proteinExistence type="predicted"/>
<sequence length="135" mass="15828">MTEVIKLLEYAEALGHQFYLEGDNLRITRGKHLPGYLKTHIVDHKQGLIESLRRDEQAQSIGFMVGISGLLYNQSVSRYSEAYIELIDNKWHAWRETYHKGRKKAISTKVIAEVNTFEEVIKKAERYLLYVNKMR</sequence>
<gene>
    <name evidence="1" type="ORF">SH601_05520</name>
</gene>
<evidence type="ECO:0000313" key="2">
    <source>
        <dbReference type="Proteomes" id="UP001277972"/>
    </source>
</evidence>
<dbReference type="EMBL" id="JAWZSR010000002">
    <property type="protein sequence ID" value="MDX8045444.1"/>
    <property type="molecule type" value="Genomic_DNA"/>
</dbReference>
<comment type="caution">
    <text evidence="1">The sequence shown here is derived from an EMBL/GenBank/DDBJ whole genome shotgun (WGS) entry which is preliminary data.</text>
</comment>
<dbReference type="Proteomes" id="UP001277972">
    <property type="component" value="Unassembled WGS sequence"/>
</dbReference>
<evidence type="ECO:0000313" key="1">
    <source>
        <dbReference type="EMBL" id="MDX8045444.1"/>
    </source>
</evidence>